<accession>A0A0C1IGA5</accession>
<gene>
    <name evidence="1" type="ORF">OI18_18320</name>
</gene>
<name>A0A0C1IGA5_9BACT</name>
<dbReference type="AlphaFoldDB" id="A0A0C1IGA5"/>
<reference evidence="1 2" key="1">
    <citation type="submission" date="2014-11" db="EMBL/GenBank/DDBJ databases">
        <title>Genome sequence of Flavihumibacter solisilvae 3-3.</title>
        <authorList>
            <person name="Zhou G."/>
            <person name="Li M."/>
            <person name="Wang G."/>
        </authorList>
    </citation>
    <scope>NUCLEOTIDE SEQUENCE [LARGE SCALE GENOMIC DNA]</scope>
    <source>
        <strain evidence="1 2">3-3</strain>
    </source>
</reference>
<evidence type="ECO:0000313" key="2">
    <source>
        <dbReference type="Proteomes" id="UP000031408"/>
    </source>
</evidence>
<evidence type="ECO:0000313" key="1">
    <source>
        <dbReference type="EMBL" id="KIC93210.1"/>
    </source>
</evidence>
<sequence>MLKGAHLTERKCREIVYLFCEDLTATQISHITGVSRITINAYLKMIRRKIASSCEKEHPFFPHRNDNSNIPSSVFFAFSKWNNHIYTSALESMNRDQISDLNKMDPEQMKEKSSLMQAVVDISNWKIYRLDQSANGNGRAVMDEISGFWGLTKNRLLKFRGLNRNTIYLHIKECEFRYNYRNEDMNSLILQLINLRPAD</sequence>
<keyword evidence="2" id="KW-1185">Reference proteome</keyword>
<dbReference type="Proteomes" id="UP000031408">
    <property type="component" value="Unassembled WGS sequence"/>
</dbReference>
<dbReference type="InterPro" id="IPR036388">
    <property type="entry name" value="WH-like_DNA-bd_sf"/>
</dbReference>
<dbReference type="EMBL" id="JSVC01000021">
    <property type="protein sequence ID" value="KIC93210.1"/>
    <property type="molecule type" value="Genomic_DNA"/>
</dbReference>
<protein>
    <submittedName>
        <fullName evidence="1">Uncharacterized protein</fullName>
    </submittedName>
</protein>
<proteinExistence type="predicted"/>
<organism evidence="1 2">
    <name type="scientific">Flavihumibacter solisilvae</name>
    <dbReference type="NCBI Taxonomy" id="1349421"/>
    <lineage>
        <taxon>Bacteria</taxon>
        <taxon>Pseudomonadati</taxon>
        <taxon>Bacteroidota</taxon>
        <taxon>Chitinophagia</taxon>
        <taxon>Chitinophagales</taxon>
        <taxon>Chitinophagaceae</taxon>
        <taxon>Flavihumibacter</taxon>
    </lineage>
</organism>
<dbReference type="Gene3D" id="1.10.10.10">
    <property type="entry name" value="Winged helix-like DNA-binding domain superfamily/Winged helix DNA-binding domain"/>
    <property type="match status" value="1"/>
</dbReference>
<comment type="caution">
    <text evidence="1">The sequence shown here is derived from an EMBL/GenBank/DDBJ whole genome shotgun (WGS) entry which is preliminary data.</text>
</comment>